<gene>
    <name evidence="2" type="ORF">S01H1_79370</name>
</gene>
<dbReference type="AlphaFoldDB" id="X0ZV58"/>
<keyword evidence="1" id="KW-1133">Transmembrane helix</keyword>
<dbReference type="GO" id="GO:0005886">
    <property type="term" value="C:plasma membrane"/>
    <property type="evidence" value="ECO:0007669"/>
    <property type="project" value="TreeGrafter"/>
</dbReference>
<proteinExistence type="predicted"/>
<name>X0ZV58_9ZZZZ</name>
<evidence type="ECO:0000256" key="1">
    <source>
        <dbReference type="SAM" id="Phobius"/>
    </source>
</evidence>
<protein>
    <recommendedName>
        <fullName evidence="3">Cation efflux system protein CusA</fullName>
    </recommendedName>
</protein>
<feature type="non-terminal residue" evidence="2">
    <location>
        <position position="1"/>
    </location>
</feature>
<sequence>FWVGMIAIAGVAAETGVIMIVYLDEAYERWKREGRLKTARDLYAAVMEGAVQRVRPKIMTVATTTLALLPIMWKTGSGADVMKRIAAPMIGGLVTSTILTLAVIPAVYAAWKSRSID</sequence>
<dbReference type="EMBL" id="BARS01053497">
    <property type="protein sequence ID" value="GAG51956.1"/>
    <property type="molecule type" value="Genomic_DNA"/>
</dbReference>
<dbReference type="InterPro" id="IPR001036">
    <property type="entry name" value="Acrflvin-R"/>
</dbReference>
<comment type="caution">
    <text evidence="2">The sequence shown here is derived from an EMBL/GenBank/DDBJ whole genome shotgun (WGS) entry which is preliminary data.</text>
</comment>
<dbReference type="PANTHER" id="PTHR32063">
    <property type="match status" value="1"/>
</dbReference>
<organism evidence="2">
    <name type="scientific">marine sediment metagenome</name>
    <dbReference type="NCBI Taxonomy" id="412755"/>
    <lineage>
        <taxon>unclassified sequences</taxon>
        <taxon>metagenomes</taxon>
        <taxon>ecological metagenomes</taxon>
    </lineage>
</organism>
<dbReference type="Pfam" id="PF00873">
    <property type="entry name" value="ACR_tran"/>
    <property type="match status" value="1"/>
</dbReference>
<evidence type="ECO:0008006" key="3">
    <source>
        <dbReference type="Google" id="ProtNLM"/>
    </source>
</evidence>
<keyword evidence="1" id="KW-0472">Membrane</keyword>
<evidence type="ECO:0000313" key="2">
    <source>
        <dbReference type="EMBL" id="GAG51956.1"/>
    </source>
</evidence>
<feature type="transmembrane region" description="Helical" evidence="1">
    <location>
        <begin position="85"/>
        <end position="111"/>
    </location>
</feature>
<accession>X0ZV58</accession>
<dbReference type="GO" id="GO:0042910">
    <property type="term" value="F:xenobiotic transmembrane transporter activity"/>
    <property type="evidence" value="ECO:0007669"/>
    <property type="project" value="TreeGrafter"/>
</dbReference>
<keyword evidence="1" id="KW-0812">Transmembrane</keyword>
<dbReference type="PANTHER" id="PTHR32063:SF19">
    <property type="entry name" value="CATION EFFLUX SYSTEM PROTEIN CUSA"/>
    <property type="match status" value="1"/>
</dbReference>
<reference evidence="2" key="1">
    <citation type="journal article" date="2014" name="Front. Microbiol.">
        <title>High frequency of phylogenetically diverse reductive dehalogenase-homologous genes in deep subseafloor sedimentary metagenomes.</title>
        <authorList>
            <person name="Kawai M."/>
            <person name="Futagami T."/>
            <person name="Toyoda A."/>
            <person name="Takaki Y."/>
            <person name="Nishi S."/>
            <person name="Hori S."/>
            <person name="Arai W."/>
            <person name="Tsubouchi T."/>
            <person name="Morono Y."/>
            <person name="Uchiyama I."/>
            <person name="Ito T."/>
            <person name="Fujiyama A."/>
            <person name="Inagaki F."/>
            <person name="Takami H."/>
        </authorList>
    </citation>
    <scope>NUCLEOTIDE SEQUENCE</scope>
    <source>
        <strain evidence="2">Expedition CK06-06</strain>
    </source>
</reference>
<dbReference type="SUPFAM" id="SSF82866">
    <property type="entry name" value="Multidrug efflux transporter AcrB transmembrane domain"/>
    <property type="match status" value="1"/>
</dbReference>
<feature type="transmembrane region" description="Helical" evidence="1">
    <location>
        <begin position="6"/>
        <end position="23"/>
    </location>
</feature>
<dbReference type="Gene3D" id="1.20.1640.10">
    <property type="entry name" value="Multidrug efflux transporter AcrB transmembrane domain"/>
    <property type="match status" value="1"/>
</dbReference>